<feature type="domain" description="DUF7832" evidence="1">
    <location>
        <begin position="2"/>
        <end position="116"/>
    </location>
</feature>
<gene>
    <name evidence="2" type="ORF">W7K_16450</name>
</gene>
<dbReference type="Proteomes" id="UP000036890">
    <property type="component" value="Unassembled WGS sequence"/>
</dbReference>
<dbReference type="InterPro" id="IPR057154">
    <property type="entry name" value="DUF7832"/>
</dbReference>
<protein>
    <recommendedName>
        <fullName evidence="1">DUF7832 domain-containing protein</fullName>
    </recommendedName>
</protein>
<organism evidence="2 3">
    <name type="scientific">Stenotrophomonas geniculata N1</name>
    <dbReference type="NCBI Taxonomy" id="1167641"/>
    <lineage>
        <taxon>Bacteria</taxon>
        <taxon>Pseudomonadati</taxon>
        <taxon>Pseudomonadota</taxon>
        <taxon>Gammaproteobacteria</taxon>
        <taxon>Lysobacterales</taxon>
        <taxon>Lysobacteraceae</taxon>
        <taxon>Stenotrophomonas</taxon>
    </lineage>
</organism>
<evidence type="ECO:0000259" key="1">
    <source>
        <dbReference type="Pfam" id="PF25191"/>
    </source>
</evidence>
<dbReference type="OrthoDB" id="4827574at2"/>
<accession>A0A0L8A721</accession>
<comment type="caution">
    <text evidence="2">The sequence shown here is derived from an EMBL/GenBank/DDBJ whole genome shotgun (WGS) entry which is preliminary data.</text>
</comment>
<proteinExistence type="predicted"/>
<dbReference type="Pfam" id="PF25191">
    <property type="entry name" value="DUF7832"/>
    <property type="match status" value="1"/>
</dbReference>
<evidence type="ECO:0000313" key="3">
    <source>
        <dbReference type="Proteomes" id="UP000036890"/>
    </source>
</evidence>
<dbReference type="EMBL" id="AJLO02000034">
    <property type="protein sequence ID" value="KOE98182.1"/>
    <property type="molecule type" value="Genomic_DNA"/>
</dbReference>
<name>A0A0L8A721_9GAMM</name>
<dbReference type="AlphaFoldDB" id="A0A0L8A721"/>
<sequence>MKYDDASWHSGGDLPSDLPAEAGATHIGMYLAWLLLQGMASEELAEDAEEDLQALLERRTTPGLFLLECSDGKFVDDLISDEANTFTAAYYDLENGQYLDDYEGQLGANVPDLYHVADTWENFDRLAPVIAQRFAIWQATQS</sequence>
<reference evidence="2 3" key="1">
    <citation type="journal article" date="2012" name="J. Bacteriol.">
        <title>Genome sequence of a novel nicotine-degrading strain, Pseudomonas geniculata N1.</title>
        <authorList>
            <person name="Tang H."/>
            <person name="Yu H."/>
            <person name="Tai C."/>
            <person name="Huang K."/>
            <person name="Liu Y."/>
            <person name="Wang L."/>
            <person name="Yao Y."/>
            <person name="Wu G."/>
            <person name="Xu P."/>
        </authorList>
    </citation>
    <scope>NUCLEOTIDE SEQUENCE [LARGE SCALE GENOMIC DNA]</scope>
    <source>
        <strain evidence="2 3">N1</strain>
    </source>
</reference>
<evidence type="ECO:0000313" key="2">
    <source>
        <dbReference type="EMBL" id="KOE98182.1"/>
    </source>
</evidence>
<dbReference type="RefSeq" id="WP_010482235.1">
    <property type="nucleotide sequence ID" value="NZ_AJLO02000034.1"/>
</dbReference>